<name>A0ABW3A5S4_9ACTN</name>
<dbReference type="SUPFAM" id="SSF52540">
    <property type="entry name" value="P-loop containing nucleoside triphosphate hydrolases"/>
    <property type="match status" value="1"/>
</dbReference>
<keyword evidence="1" id="KW-0813">Transport</keyword>
<reference evidence="6" key="1">
    <citation type="journal article" date="2019" name="Int. J. Syst. Evol. Microbiol.">
        <title>The Global Catalogue of Microorganisms (GCM) 10K type strain sequencing project: providing services to taxonomists for standard genome sequencing and annotation.</title>
        <authorList>
            <consortium name="The Broad Institute Genomics Platform"/>
            <consortium name="The Broad Institute Genome Sequencing Center for Infectious Disease"/>
            <person name="Wu L."/>
            <person name="Ma J."/>
        </authorList>
    </citation>
    <scope>NUCLEOTIDE SEQUENCE [LARGE SCALE GENOMIC DNA]</scope>
    <source>
        <strain evidence="6">JCM 32148</strain>
    </source>
</reference>
<feature type="domain" description="ABC transporter" evidence="4">
    <location>
        <begin position="20"/>
        <end position="77"/>
    </location>
</feature>
<keyword evidence="6" id="KW-1185">Reference proteome</keyword>
<evidence type="ECO:0000256" key="1">
    <source>
        <dbReference type="ARBA" id="ARBA00022448"/>
    </source>
</evidence>
<dbReference type="InterPro" id="IPR051120">
    <property type="entry name" value="ABC_AA/LPS_Transport"/>
</dbReference>
<protein>
    <submittedName>
        <fullName evidence="5">ATP-binding cassette domain-containing protein</fullName>
    </submittedName>
</protein>
<evidence type="ECO:0000313" key="5">
    <source>
        <dbReference type="EMBL" id="MFD0786265.1"/>
    </source>
</evidence>
<dbReference type="Gene3D" id="3.40.50.300">
    <property type="entry name" value="P-loop containing nucleotide triphosphate hydrolases"/>
    <property type="match status" value="1"/>
</dbReference>
<dbReference type="Proteomes" id="UP001597053">
    <property type="component" value="Unassembled WGS sequence"/>
</dbReference>
<dbReference type="EMBL" id="JBHTHM010001245">
    <property type="protein sequence ID" value="MFD0786265.1"/>
    <property type="molecule type" value="Genomic_DNA"/>
</dbReference>
<keyword evidence="3 5" id="KW-0067">ATP-binding</keyword>
<feature type="non-terminal residue" evidence="5">
    <location>
        <position position="81"/>
    </location>
</feature>
<evidence type="ECO:0000256" key="3">
    <source>
        <dbReference type="ARBA" id="ARBA00022840"/>
    </source>
</evidence>
<proteinExistence type="predicted"/>
<comment type="caution">
    <text evidence="5">The sequence shown here is derived from an EMBL/GenBank/DDBJ whole genome shotgun (WGS) entry which is preliminary data.</text>
</comment>
<sequence>MEEGLALHHIGVRFGGLTALDDVSLRVPPGRVVGVIGPNGAGKTTLFNVICGFVAPDSGSITLNGRPLRPRPHRLTRLGVA</sequence>
<dbReference type="InterPro" id="IPR027417">
    <property type="entry name" value="P-loop_NTPase"/>
</dbReference>
<dbReference type="PANTHER" id="PTHR45772">
    <property type="entry name" value="CONSERVED COMPONENT OF ABC TRANSPORTER FOR NATURAL AMINO ACIDS-RELATED"/>
    <property type="match status" value="1"/>
</dbReference>
<gene>
    <name evidence="5" type="ORF">ACFQZ8_20395</name>
</gene>
<keyword evidence="2" id="KW-0547">Nucleotide-binding</keyword>
<organism evidence="5 6">
    <name type="scientific">Micromonospora azadirachtae</name>
    <dbReference type="NCBI Taxonomy" id="1970735"/>
    <lineage>
        <taxon>Bacteria</taxon>
        <taxon>Bacillati</taxon>
        <taxon>Actinomycetota</taxon>
        <taxon>Actinomycetes</taxon>
        <taxon>Micromonosporales</taxon>
        <taxon>Micromonosporaceae</taxon>
        <taxon>Micromonospora</taxon>
    </lineage>
</organism>
<dbReference type="GO" id="GO:0005524">
    <property type="term" value="F:ATP binding"/>
    <property type="evidence" value="ECO:0007669"/>
    <property type="project" value="UniProtKB-KW"/>
</dbReference>
<evidence type="ECO:0000256" key="2">
    <source>
        <dbReference type="ARBA" id="ARBA00022741"/>
    </source>
</evidence>
<evidence type="ECO:0000259" key="4">
    <source>
        <dbReference type="Pfam" id="PF00005"/>
    </source>
</evidence>
<accession>A0ABW3A5S4</accession>
<dbReference type="Pfam" id="PF00005">
    <property type="entry name" value="ABC_tran"/>
    <property type="match status" value="1"/>
</dbReference>
<dbReference type="InterPro" id="IPR003439">
    <property type="entry name" value="ABC_transporter-like_ATP-bd"/>
</dbReference>
<evidence type="ECO:0000313" key="6">
    <source>
        <dbReference type="Proteomes" id="UP001597053"/>
    </source>
</evidence>